<dbReference type="GeneTree" id="ENSGT00940000161627"/>
<organism evidence="2 3">
    <name type="scientific">Papio anubis</name>
    <name type="common">Olive baboon</name>
    <dbReference type="NCBI Taxonomy" id="9555"/>
    <lineage>
        <taxon>Eukaryota</taxon>
        <taxon>Metazoa</taxon>
        <taxon>Chordata</taxon>
        <taxon>Craniata</taxon>
        <taxon>Vertebrata</taxon>
        <taxon>Euteleostomi</taxon>
        <taxon>Mammalia</taxon>
        <taxon>Eutheria</taxon>
        <taxon>Euarchontoglires</taxon>
        <taxon>Primates</taxon>
        <taxon>Haplorrhini</taxon>
        <taxon>Catarrhini</taxon>
        <taxon>Cercopithecidae</taxon>
        <taxon>Cercopithecinae</taxon>
        <taxon>Papio</taxon>
    </lineage>
</organism>
<evidence type="ECO:0000313" key="2">
    <source>
        <dbReference type="Ensembl" id="ENSPANP00000050471.1"/>
    </source>
</evidence>
<feature type="region of interest" description="Disordered" evidence="1">
    <location>
        <begin position="193"/>
        <end position="225"/>
    </location>
</feature>
<dbReference type="PRINTS" id="PR02045">
    <property type="entry name" value="F138DOMAIN"/>
</dbReference>
<name>A0A8I5NKU5_PAPAN</name>
<dbReference type="Ensembl" id="ENSPANT00000080679.1">
    <property type="protein sequence ID" value="ENSPANP00000050471.1"/>
    <property type="gene ID" value="ENSPANG00000043144.1"/>
</dbReference>
<dbReference type="AlphaFoldDB" id="A0A8I5NKU5"/>
<protein>
    <submittedName>
        <fullName evidence="2">Uncharacterized protein</fullName>
    </submittedName>
</protein>
<sequence>MVYDHVEGLFFSTSCAALRKEIVCVCVCVCVCVRERETESRSVAQTDVQWHDLSSLQPPPPCSSNSPASASGVAGIIGTRHHARLMFVFLVETGFHHVGQAGLKLLTSSDPPALASKNSGITGVSHRAQPGRRLNSTFPGNTLCICSFRQQIFLELLLGTEHCNGASQGPCFPGTNRPMGWAGSGEYGGIGRETGHQSSGQHQDWDLKGLPSRWDMRGQERPRGKEVETGIKSLGELECGGCGCSTQRVSLLRGSAQKGDFFFSLSLYIFIYLFIETGSCSIAQAGVQWCNHGSLYPQPPRLKQSSCLSFASHRDHRYAPPCLAYFLFFVETGSHYVALAGLKLLTSSNSPTSASQSAGIRGMSNQPQRGISYRIQEPHWHYLQLPFDPRRPFSRTWVHAPCLALLYMHIISAQWASEFLTRTEPMSLWLPCFLAQCQVHSRAQCLLDDSVCCKFMISHREGIQA</sequence>
<dbReference type="PANTHER" id="PTHR12138:SF162">
    <property type="entry name" value="CHROMOSOME UNDETERMINED SCAFFOLD_275, WHOLE GENOME SHOTGUN SEQUENCE"/>
    <property type="match status" value="1"/>
</dbReference>
<proteinExistence type="predicted"/>
<feature type="compositionally biased region" description="Basic and acidic residues" evidence="1">
    <location>
        <begin position="214"/>
        <end position="225"/>
    </location>
</feature>
<reference evidence="2" key="3">
    <citation type="submission" date="2025-09" db="UniProtKB">
        <authorList>
            <consortium name="Ensembl"/>
        </authorList>
    </citation>
    <scope>IDENTIFICATION</scope>
</reference>
<evidence type="ECO:0000313" key="3">
    <source>
        <dbReference type="Proteomes" id="UP000028761"/>
    </source>
</evidence>
<evidence type="ECO:0000256" key="1">
    <source>
        <dbReference type="SAM" id="MobiDB-lite"/>
    </source>
</evidence>
<accession>A0A8I5NKU5</accession>
<reference evidence="2" key="2">
    <citation type="submission" date="2025-08" db="UniProtKB">
        <authorList>
            <consortium name="Ensembl"/>
        </authorList>
    </citation>
    <scope>IDENTIFICATION</scope>
</reference>
<reference evidence="2 3" key="1">
    <citation type="submission" date="2012-03" db="EMBL/GenBank/DDBJ databases">
        <title>Whole Genome Assembly of Papio anubis.</title>
        <authorList>
            <person name="Liu Y.L."/>
            <person name="Abraham K.A."/>
            <person name="Akbar H.A."/>
            <person name="Ali S.A."/>
            <person name="Anosike U.A."/>
            <person name="Aqrawi P.A."/>
            <person name="Arias F.A."/>
            <person name="Attaway T.A."/>
            <person name="Awwad R.A."/>
            <person name="Babu C.B."/>
            <person name="Bandaranaike D.B."/>
            <person name="Battles P.B."/>
            <person name="Bell A.B."/>
            <person name="Beltran B.B."/>
            <person name="Berhane-Mersha D.B."/>
            <person name="Bess C.B."/>
            <person name="Bickham C.B."/>
            <person name="Bolden T.B."/>
            <person name="Carter K.C."/>
            <person name="Chau D.C."/>
            <person name="Chavez A.C."/>
            <person name="Clerc-Blankenburg K.C."/>
            <person name="Coyle M.C."/>
            <person name="Dao M.D."/>
            <person name="Davila M.L.D."/>
            <person name="Davy-Carroll L.D."/>
            <person name="Denson S.D."/>
            <person name="Dinh H.D."/>
            <person name="Fernandez S.F."/>
            <person name="Fernando P.F."/>
            <person name="Forbes L.F."/>
            <person name="Francis C.F."/>
            <person name="Francisco L.F."/>
            <person name="Fu Q.F."/>
            <person name="Garcia-Iii R.G."/>
            <person name="Garrett T.G."/>
            <person name="Gross S.G."/>
            <person name="Gubbala S.G."/>
            <person name="Hirani K.H."/>
            <person name="Hogues M.H."/>
            <person name="Hollins B.H."/>
            <person name="Jackson L.J."/>
            <person name="Javaid M.J."/>
            <person name="Jhangiani S.J."/>
            <person name="Johnson A.J."/>
            <person name="Johnson B.J."/>
            <person name="Jones J.J."/>
            <person name="Joshi V.J."/>
            <person name="Kalu J.K."/>
            <person name="Khan N.K."/>
            <person name="Korchina V.K."/>
            <person name="Kovar C.K."/>
            <person name="Lago L.L."/>
            <person name="Lara F.L."/>
            <person name="Le T.-K.L."/>
            <person name="Lee S.L."/>
            <person name="Legall-Iii F.L."/>
            <person name="Lemon S.L."/>
            <person name="Liu J.L."/>
            <person name="Liu Y.-S.L."/>
            <person name="Liyanage D.L."/>
            <person name="Lopez J.L."/>
            <person name="Lorensuhewa L.L."/>
            <person name="Mata R.M."/>
            <person name="Mathew T.M."/>
            <person name="Mercado C.M."/>
            <person name="Mercado I.M."/>
            <person name="Morales K.M."/>
            <person name="Morgan M.M."/>
            <person name="Munidasa M.M."/>
            <person name="Ngo D.N."/>
            <person name="Nguyen L.N."/>
            <person name="Nguyen T.N."/>
            <person name="Nguyen N.N."/>
            <person name="Obregon M.O."/>
            <person name="Okwuonu G.O."/>
            <person name="Ongeri F.O."/>
            <person name="Onwere C.O."/>
            <person name="Osifeso I.O."/>
            <person name="Parra A.P."/>
            <person name="Patil S.P."/>
            <person name="Perez A.P."/>
            <person name="Perez Y.P."/>
            <person name="Pham C.P."/>
            <person name="Pu L.-L.P."/>
            <person name="Puazo M.P."/>
            <person name="Quiroz J.Q."/>
            <person name="Rouhana J.R."/>
            <person name="Ruiz M.R."/>
            <person name="Ruiz S.-J.R."/>
            <person name="Saada N.S."/>
            <person name="Santibanez J.S."/>
            <person name="Scheel M.S."/>
            <person name="Schneider B.S."/>
            <person name="Simmons D.S."/>
            <person name="Sisson I.S."/>
            <person name="Tang L.-Y.T."/>
            <person name="Thornton R.T."/>
            <person name="Tisius J.T."/>
            <person name="Toledanes G.T."/>
            <person name="Trejos Z.T."/>
            <person name="Usmani K.U."/>
            <person name="Varghese R.V."/>
            <person name="Vattathil S.V."/>
            <person name="Vee V.V."/>
            <person name="Walker D.W."/>
            <person name="Weissenberger G.W."/>
            <person name="White C.W."/>
            <person name="Williams A.W."/>
            <person name="Woodworth J.W."/>
            <person name="Wright R.W."/>
            <person name="Zhu Y.Z."/>
            <person name="Han Y.H."/>
            <person name="Newsham I.N."/>
            <person name="Nazareth L.N."/>
            <person name="Worley K.W."/>
            <person name="Muzny D.M."/>
            <person name="Rogers J.R."/>
            <person name="Gibbs R.G."/>
        </authorList>
    </citation>
    <scope>NUCLEOTIDE SEQUENCE [LARGE SCALE GENOMIC DNA]</scope>
</reference>
<dbReference type="Proteomes" id="UP000028761">
    <property type="component" value="Chromosome 5"/>
</dbReference>
<keyword evidence="3" id="KW-1185">Reference proteome</keyword>
<dbReference type="PANTHER" id="PTHR12138">
    <property type="entry name" value="PRIMATE-EXPANDED PROTEIN FAMILY"/>
    <property type="match status" value="1"/>
</dbReference>